<reference evidence="2 3" key="1">
    <citation type="submission" date="2016-02" db="EMBL/GenBank/DDBJ databases">
        <title>Genome analysis of coral dinoflagellate symbionts highlights evolutionary adaptations to a symbiotic lifestyle.</title>
        <authorList>
            <person name="Aranda M."/>
            <person name="Li Y."/>
            <person name="Liew Y.J."/>
            <person name="Baumgarten S."/>
            <person name="Simakov O."/>
            <person name="Wilson M."/>
            <person name="Piel J."/>
            <person name="Ashoor H."/>
            <person name="Bougouffa S."/>
            <person name="Bajic V.B."/>
            <person name="Ryu T."/>
            <person name="Ravasi T."/>
            <person name="Bayer T."/>
            <person name="Micklem G."/>
            <person name="Kim H."/>
            <person name="Bhak J."/>
            <person name="Lajeunesse T.C."/>
            <person name="Voolstra C.R."/>
        </authorList>
    </citation>
    <scope>NUCLEOTIDE SEQUENCE [LARGE SCALE GENOMIC DNA]</scope>
    <source>
        <strain evidence="2 3">CCMP2467</strain>
    </source>
</reference>
<sequence>MVALALFLLEQPLLDRVRRSKLLQEPVGYNAAAQAHIDTLRSFVGAIGGPWLPRLPFDLQHLIGQDGDENDDEDVITIAPAQELVEALCPLRSITMQEHLPHLLPVLPQPRDDIAFFVAAPRWNPNDHGGCFDCSRIDNRIYAAFTPEYVGLWDLLHIADFPANLDVTVWAGPDMQRVEPDDQIHTFPGMLFCFLCDAAEPPMPTTLGQLLQFWSWQSPPVLPEPHFEHACCLVFSDRSRLAFIDASAPARYRREIAEITGSLLDRMRIYASAPRAMDAAINGVPCHLVLAVGDRARSYVQPPWHMALFDCRLLAQGWRAVCVFGGVIDIGCVLDDFEQLCPPWMAHLHPGRPTSVGVHFLVLMPEYAQDEDPTEHGSDAHGSQSTQPDAGTGFPRFRYDEYHTTACIAYPDLRTLLEDSVRQRGDETFFDSSTLLDVLWERVAPRVCACDVKRPDHPIDGDRSVPQLCLFDLVGTSHADVTHAPHFDVFDLDGRQCLLPGSADRVESLLCRVDLSYLGPPPVKLEQPERYDAWDNLSDACVGMSRASRLVLSSADARRLLRAACMLPHGLMSASPCYISMSMATPAIMPTNLLTYALAKAGARGGTTIGPLRFSPVNTHEELALYQWLPHICLSRSRPQEVPLLRDQVMTWSRGPGICERSPDFAMRPFMRAFPEAAPSPNEGPLLQAIHWS</sequence>
<evidence type="ECO:0000256" key="1">
    <source>
        <dbReference type="SAM" id="MobiDB-lite"/>
    </source>
</evidence>
<dbReference type="Proteomes" id="UP000186817">
    <property type="component" value="Unassembled WGS sequence"/>
</dbReference>
<name>A0A1Q9C1B4_SYMMI</name>
<evidence type="ECO:0000313" key="3">
    <source>
        <dbReference type="Proteomes" id="UP000186817"/>
    </source>
</evidence>
<gene>
    <name evidence="2" type="ORF">AK812_SmicGene43321</name>
</gene>
<evidence type="ECO:0000313" key="2">
    <source>
        <dbReference type="EMBL" id="OLP76708.1"/>
    </source>
</evidence>
<accession>A0A1Q9C1B4</accession>
<keyword evidence="3" id="KW-1185">Reference proteome</keyword>
<comment type="caution">
    <text evidence="2">The sequence shown here is derived from an EMBL/GenBank/DDBJ whole genome shotgun (WGS) entry which is preliminary data.</text>
</comment>
<dbReference type="EMBL" id="LSRX01001945">
    <property type="protein sequence ID" value="OLP76708.1"/>
    <property type="molecule type" value="Genomic_DNA"/>
</dbReference>
<feature type="region of interest" description="Disordered" evidence="1">
    <location>
        <begin position="370"/>
        <end position="391"/>
    </location>
</feature>
<organism evidence="2 3">
    <name type="scientific">Symbiodinium microadriaticum</name>
    <name type="common">Dinoflagellate</name>
    <name type="synonym">Zooxanthella microadriatica</name>
    <dbReference type="NCBI Taxonomy" id="2951"/>
    <lineage>
        <taxon>Eukaryota</taxon>
        <taxon>Sar</taxon>
        <taxon>Alveolata</taxon>
        <taxon>Dinophyceae</taxon>
        <taxon>Suessiales</taxon>
        <taxon>Symbiodiniaceae</taxon>
        <taxon>Symbiodinium</taxon>
    </lineage>
</organism>
<protein>
    <submittedName>
        <fullName evidence="2">Uncharacterized protein</fullName>
    </submittedName>
</protein>
<dbReference type="AlphaFoldDB" id="A0A1Q9C1B4"/>
<proteinExistence type="predicted"/>